<evidence type="ECO:0000313" key="2">
    <source>
        <dbReference type="EMBL" id="KKU30794.1"/>
    </source>
</evidence>
<dbReference type="Gene3D" id="3.60.21.10">
    <property type="match status" value="1"/>
</dbReference>
<dbReference type="Proteomes" id="UP000034732">
    <property type="component" value="Unassembled WGS sequence"/>
</dbReference>
<dbReference type="GO" id="GO:0016787">
    <property type="term" value="F:hydrolase activity"/>
    <property type="evidence" value="ECO:0007669"/>
    <property type="project" value="InterPro"/>
</dbReference>
<dbReference type="SUPFAM" id="SSF56300">
    <property type="entry name" value="Metallo-dependent phosphatases"/>
    <property type="match status" value="1"/>
</dbReference>
<dbReference type="EMBL" id="LCMF01000012">
    <property type="protein sequence ID" value="KKU30794.1"/>
    <property type="molecule type" value="Genomic_DNA"/>
</dbReference>
<proteinExistence type="predicted"/>
<gene>
    <name evidence="2" type="ORF">UX44_C0012G0004</name>
</gene>
<evidence type="ECO:0000259" key="1">
    <source>
        <dbReference type="Pfam" id="PF00149"/>
    </source>
</evidence>
<protein>
    <recommendedName>
        <fullName evidence="1">Calcineurin-like phosphoesterase domain-containing protein</fullName>
    </recommendedName>
</protein>
<dbReference type="InterPro" id="IPR029052">
    <property type="entry name" value="Metallo-depent_PP-like"/>
</dbReference>
<sequence length="220" mass="25849">MPETIAILSDTHLTTKFDERKLNYLKSLFLKHDQIIINGDFWSYYSCTFDEFLKSKWSRLFPVMKDKTIYIYGNHDREKWCDERVGEFCKSAADSYILSMENTKLIVMHGHKIATDSVQNEPYLKIQRFLDIDKYNYFIQEKIVKHVGLGFYTKLGQRINSKQKSYAKGLEDKETLVAAHSHTPEFSPKDKYINTGFINYGFSSYLKIFEGNMTLATETY</sequence>
<dbReference type="AlphaFoldDB" id="A0A0G1PDC7"/>
<feature type="domain" description="Calcineurin-like phosphoesterase" evidence="1">
    <location>
        <begin position="4"/>
        <end position="150"/>
    </location>
</feature>
<dbReference type="InterPro" id="IPR004843">
    <property type="entry name" value="Calcineurin-like_PHP"/>
</dbReference>
<accession>A0A0G1PDC7</accession>
<comment type="caution">
    <text evidence="2">The sequence shown here is derived from an EMBL/GenBank/DDBJ whole genome shotgun (WGS) entry which is preliminary data.</text>
</comment>
<name>A0A0G1PDC7_UNCKA</name>
<dbReference type="Pfam" id="PF00149">
    <property type="entry name" value="Metallophos"/>
    <property type="match status" value="1"/>
</dbReference>
<organism evidence="2 3">
    <name type="scientific">candidate division WWE3 bacterium GW2011_GWA1_46_21</name>
    <dbReference type="NCBI Taxonomy" id="1619107"/>
    <lineage>
        <taxon>Bacteria</taxon>
        <taxon>Katanobacteria</taxon>
    </lineage>
</organism>
<evidence type="ECO:0000313" key="3">
    <source>
        <dbReference type="Proteomes" id="UP000034732"/>
    </source>
</evidence>
<reference evidence="2 3" key="1">
    <citation type="journal article" date="2015" name="Nature">
        <title>rRNA introns, odd ribosomes, and small enigmatic genomes across a large radiation of phyla.</title>
        <authorList>
            <person name="Brown C.T."/>
            <person name="Hug L.A."/>
            <person name="Thomas B.C."/>
            <person name="Sharon I."/>
            <person name="Castelle C.J."/>
            <person name="Singh A."/>
            <person name="Wilkins M.J."/>
            <person name="Williams K.H."/>
            <person name="Banfield J.F."/>
        </authorList>
    </citation>
    <scope>NUCLEOTIDE SEQUENCE [LARGE SCALE GENOMIC DNA]</scope>
</reference>